<reference evidence="2 3" key="1">
    <citation type="journal article" date="2018" name="PLoS Genet.">
        <title>Population sequencing reveals clonal diversity and ancestral inbreeding in the grapevine cultivar Chardonnay.</title>
        <authorList>
            <person name="Roach M.J."/>
            <person name="Johnson D.L."/>
            <person name="Bohlmann J."/>
            <person name="van Vuuren H.J."/>
            <person name="Jones S.J."/>
            <person name="Pretorius I.S."/>
            <person name="Schmidt S.A."/>
            <person name="Borneman A.R."/>
        </authorList>
    </citation>
    <scope>NUCLEOTIDE SEQUENCE [LARGE SCALE GENOMIC DNA]</scope>
    <source>
        <strain evidence="3">cv. Chardonnay</strain>
        <tissue evidence="2">Leaf</tissue>
    </source>
</reference>
<name>A0A438KNW3_VITVI</name>
<dbReference type="AlphaFoldDB" id="A0A438KNW3"/>
<sequence length="187" mass="21743">MQKNESLREFIKRFGQAALQVEAYSMDVVLQIFKRSICPSTPFFESLAKKPSTTMDDLFRRANKYSMLEDDVRAITQQILVTRQSARNDTERSSKPPNQQRSSGHRQGEQSHPEQPPLTPLTVSYEKLLPMIRELSDFRWPGPIRTDPAKIDHSKKCAYHKEHVHTTKQCRSLHYLVERLIKVGHLK</sequence>
<evidence type="ECO:0000313" key="3">
    <source>
        <dbReference type="Proteomes" id="UP000288805"/>
    </source>
</evidence>
<dbReference type="EMBL" id="QGNW01000002">
    <property type="protein sequence ID" value="RVX22893.1"/>
    <property type="molecule type" value="Genomic_DNA"/>
</dbReference>
<comment type="caution">
    <text evidence="2">The sequence shown here is derived from an EMBL/GenBank/DDBJ whole genome shotgun (WGS) entry which is preliminary data.</text>
</comment>
<organism evidence="2 3">
    <name type="scientific">Vitis vinifera</name>
    <name type="common">Grape</name>
    <dbReference type="NCBI Taxonomy" id="29760"/>
    <lineage>
        <taxon>Eukaryota</taxon>
        <taxon>Viridiplantae</taxon>
        <taxon>Streptophyta</taxon>
        <taxon>Embryophyta</taxon>
        <taxon>Tracheophyta</taxon>
        <taxon>Spermatophyta</taxon>
        <taxon>Magnoliopsida</taxon>
        <taxon>eudicotyledons</taxon>
        <taxon>Gunneridae</taxon>
        <taxon>Pentapetalae</taxon>
        <taxon>rosids</taxon>
        <taxon>Vitales</taxon>
        <taxon>Vitaceae</taxon>
        <taxon>Viteae</taxon>
        <taxon>Vitis</taxon>
    </lineage>
</organism>
<proteinExistence type="predicted"/>
<dbReference type="Proteomes" id="UP000288805">
    <property type="component" value="Unassembled WGS sequence"/>
</dbReference>
<feature type="region of interest" description="Disordered" evidence="1">
    <location>
        <begin position="83"/>
        <end position="120"/>
    </location>
</feature>
<evidence type="ECO:0000313" key="2">
    <source>
        <dbReference type="EMBL" id="RVX22893.1"/>
    </source>
</evidence>
<evidence type="ECO:0008006" key="4">
    <source>
        <dbReference type="Google" id="ProtNLM"/>
    </source>
</evidence>
<evidence type="ECO:0000256" key="1">
    <source>
        <dbReference type="SAM" id="MobiDB-lite"/>
    </source>
</evidence>
<gene>
    <name evidence="2" type="ORF">CK203_008142</name>
</gene>
<accession>A0A438KNW3</accession>
<protein>
    <recommendedName>
        <fullName evidence="4">Retrotransposon gag domain-containing protein</fullName>
    </recommendedName>
</protein>